<reference evidence="3" key="1">
    <citation type="journal article" date="2015" name="PLoS Genet.">
        <title>Genome Sequence and Transcriptome Analyses of Chrysochromulina tobin: Metabolic Tools for Enhanced Algal Fitness in the Prominent Order Prymnesiales (Haptophyceae).</title>
        <authorList>
            <person name="Hovde B.T."/>
            <person name="Deodato C.R."/>
            <person name="Hunsperger H.M."/>
            <person name="Ryken S.A."/>
            <person name="Yost W."/>
            <person name="Jha R.K."/>
            <person name="Patterson J."/>
            <person name="Monnat R.J. Jr."/>
            <person name="Barlow S.B."/>
            <person name="Starkenburg S.R."/>
            <person name="Cattolico R.A."/>
        </authorList>
    </citation>
    <scope>NUCLEOTIDE SEQUENCE</scope>
    <source>
        <strain evidence="3">CCMP291</strain>
    </source>
</reference>
<sequence length="75" mass="8755">MPHAQKRRQRHQYPRPPRRLWHGWRPSPSRSPSLRRRRTALVSRGSSAAVATAASSSRMRCHRCRPRLCRRGCAT</sequence>
<dbReference type="Proteomes" id="UP000037460">
    <property type="component" value="Unassembled WGS sequence"/>
</dbReference>
<proteinExistence type="predicted"/>
<feature type="compositionally biased region" description="Basic residues" evidence="1">
    <location>
        <begin position="1"/>
        <end position="22"/>
    </location>
</feature>
<protein>
    <submittedName>
        <fullName evidence="2">Uncharacterized protein</fullName>
    </submittedName>
</protein>
<evidence type="ECO:0000313" key="3">
    <source>
        <dbReference type="Proteomes" id="UP000037460"/>
    </source>
</evidence>
<organism evidence="2 3">
    <name type="scientific">Chrysochromulina tobinii</name>
    <dbReference type="NCBI Taxonomy" id="1460289"/>
    <lineage>
        <taxon>Eukaryota</taxon>
        <taxon>Haptista</taxon>
        <taxon>Haptophyta</taxon>
        <taxon>Prymnesiophyceae</taxon>
        <taxon>Prymnesiales</taxon>
        <taxon>Chrysochromulinaceae</taxon>
        <taxon>Chrysochromulina</taxon>
    </lineage>
</organism>
<dbReference type="AlphaFoldDB" id="A0A0M0JGV2"/>
<evidence type="ECO:0000256" key="1">
    <source>
        <dbReference type="SAM" id="MobiDB-lite"/>
    </source>
</evidence>
<keyword evidence="3" id="KW-1185">Reference proteome</keyword>
<evidence type="ECO:0000313" key="2">
    <source>
        <dbReference type="EMBL" id="KOO25846.1"/>
    </source>
</evidence>
<gene>
    <name evidence="2" type="ORF">Ctob_010623</name>
</gene>
<accession>A0A0M0JGV2</accession>
<feature type="region of interest" description="Disordered" evidence="1">
    <location>
        <begin position="1"/>
        <end position="51"/>
    </location>
</feature>
<dbReference type="EMBL" id="JWZX01002921">
    <property type="protein sequence ID" value="KOO25846.1"/>
    <property type="molecule type" value="Genomic_DNA"/>
</dbReference>
<name>A0A0M0JGV2_9EUKA</name>
<comment type="caution">
    <text evidence="2">The sequence shown here is derived from an EMBL/GenBank/DDBJ whole genome shotgun (WGS) entry which is preliminary data.</text>
</comment>
<feature type="non-terminal residue" evidence="2">
    <location>
        <position position="75"/>
    </location>
</feature>